<feature type="transmembrane region" description="Helical" evidence="1">
    <location>
        <begin position="55"/>
        <end position="79"/>
    </location>
</feature>
<dbReference type="OrthoDB" id="7865114at2"/>
<evidence type="ECO:0000313" key="2">
    <source>
        <dbReference type="EMBL" id="PQV58607.1"/>
    </source>
</evidence>
<dbReference type="RefSeq" id="WP_105512869.1">
    <property type="nucleotide sequence ID" value="NZ_PVEP01000001.1"/>
</dbReference>
<proteinExistence type="predicted"/>
<evidence type="ECO:0000256" key="1">
    <source>
        <dbReference type="SAM" id="Phobius"/>
    </source>
</evidence>
<keyword evidence="3" id="KW-1185">Reference proteome</keyword>
<comment type="caution">
    <text evidence="2">The sequence shown here is derived from an EMBL/GenBank/DDBJ whole genome shotgun (WGS) entry which is preliminary data.</text>
</comment>
<dbReference type="Proteomes" id="UP000238338">
    <property type="component" value="Unassembled WGS sequence"/>
</dbReference>
<dbReference type="EMBL" id="PVEP01000001">
    <property type="protein sequence ID" value="PQV58607.1"/>
    <property type="molecule type" value="Genomic_DNA"/>
</dbReference>
<feature type="transmembrane region" description="Helical" evidence="1">
    <location>
        <begin position="12"/>
        <end position="43"/>
    </location>
</feature>
<organism evidence="2 3">
    <name type="scientific">Albidovulum denitrificans</name>
    <dbReference type="NCBI Taxonomy" id="404881"/>
    <lineage>
        <taxon>Bacteria</taxon>
        <taxon>Pseudomonadati</taxon>
        <taxon>Pseudomonadota</taxon>
        <taxon>Alphaproteobacteria</taxon>
        <taxon>Rhodobacterales</taxon>
        <taxon>Paracoccaceae</taxon>
        <taxon>Albidovulum</taxon>
    </lineage>
</organism>
<gene>
    <name evidence="2" type="ORF">LX70_00419</name>
</gene>
<keyword evidence="1" id="KW-0812">Transmembrane</keyword>
<dbReference type="AlphaFoldDB" id="A0A2S8SCP2"/>
<protein>
    <submittedName>
        <fullName evidence="2">Uncharacterized protein</fullName>
    </submittedName>
</protein>
<evidence type="ECO:0000313" key="3">
    <source>
        <dbReference type="Proteomes" id="UP000238338"/>
    </source>
</evidence>
<keyword evidence="1" id="KW-0472">Membrane</keyword>
<reference evidence="2 3" key="1">
    <citation type="submission" date="2018-02" db="EMBL/GenBank/DDBJ databases">
        <title>Genomic Encyclopedia of Archaeal and Bacterial Type Strains, Phase II (KMG-II): from individual species to whole genera.</title>
        <authorList>
            <person name="Goeker M."/>
        </authorList>
    </citation>
    <scope>NUCLEOTIDE SEQUENCE [LARGE SCALE GENOMIC DNA]</scope>
    <source>
        <strain evidence="2 3">DSM 18921</strain>
    </source>
</reference>
<keyword evidence="1" id="KW-1133">Transmembrane helix</keyword>
<name>A0A2S8SCP2_9RHOB</name>
<accession>A0A2S8SCP2</accession>
<sequence>MQVLNVTRWPLVFVILGAAGAAIVLAFSSFNLFMFAMANFAFIEREGWEAIRHGALWQLGELGVSGAMALASWLCFKLFEGELIGRYRKWADRPR</sequence>